<protein>
    <recommendedName>
        <fullName evidence="3">M48 family peptidase</fullName>
    </recommendedName>
</protein>
<sequence length="248" mass="28867">MMKQAQNNLFEWLNRKSAPRGILDISGVKDINRDAAKRLHADLEEKIGCVDLILTDNRRRMVSIKGRRGRHELRLHHMFLGSTPEVIQALAGLSKGHAASKDTIRLYIRENSNEIREVKEETLEASGHVWDLSEILERIRPLVEDAPQDVRITWGKDGRGKRSIRLGSYEFESRTIRIHPALDAKWVPDFFLEFVVYHELLHAVFPPVPTSGRRVLHPPEFREREVLFPRYEEAMVWEKANINRLLSR</sequence>
<evidence type="ECO:0000313" key="1">
    <source>
        <dbReference type="EMBL" id="QED27208.1"/>
    </source>
</evidence>
<dbReference type="KEGG" id="bbae:FRD01_08120"/>
<dbReference type="Proteomes" id="UP000321595">
    <property type="component" value="Chromosome"/>
</dbReference>
<dbReference type="AlphaFoldDB" id="A0A5B8XQG3"/>
<evidence type="ECO:0008006" key="3">
    <source>
        <dbReference type="Google" id="ProtNLM"/>
    </source>
</evidence>
<reference evidence="1 2" key="1">
    <citation type="submission" date="2019-08" db="EMBL/GenBank/DDBJ databases">
        <authorList>
            <person name="Liang Q."/>
        </authorList>
    </citation>
    <scope>NUCLEOTIDE SEQUENCE [LARGE SCALE GENOMIC DNA]</scope>
    <source>
        <strain evidence="1 2">V1718</strain>
    </source>
</reference>
<gene>
    <name evidence="1" type="ORF">FRD01_08120</name>
</gene>
<dbReference type="RefSeq" id="WP_146958893.1">
    <property type="nucleotide sequence ID" value="NZ_CP042467.1"/>
</dbReference>
<evidence type="ECO:0000313" key="2">
    <source>
        <dbReference type="Proteomes" id="UP000321595"/>
    </source>
</evidence>
<name>A0A5B8XQG3_9DELT</name>
<proteinExistence type="predicted"/>
<dbReference type="EMBL" id="CP042467">
    <property type="protein sequence ID" value="QED27208.1"/>
    <property type="molecule type" value="Genomic_DNA"/>
</dbReference>
<accession>A0A5B8XQG3</accession>
<keyword evidence="2" id="KW-1185">Reference proteome</keyword>
<organism evidence="1 2">
    <name type="scientific">Microvenator marinus</name>
    <dbReference type="NCBI Taxonomy" id="2600177"/>
    <lineage>
        <taxon>Bacteria</taxon>
        <taxon>Deltaproteobacteria</taxon>
        <taxon>Bradymonadales</taxon>
        <taxon>Microvenatoraceae</taxon>
        <taxon>Microvenator</taxon>
    </lineage>
</organism>
<dbReference type="OrthoDB" id="9796628at2"/>